<dbReference type="Proteomes" id="UP000011014">
    <property type="component" value="Unassembled WGS sequence"/>
</dbReference>
<organism evidence="1">
    <name type="scientific">Oikopleura dioica</name>
    <name type="common">Tunicate</name>
    <dbReference type="NCBI Taxonomy" id="34765"/>
    <lineage>
        <taxon>Eukaryota</taxon>
        <taxon>Metazoa</taxon>
        <taxon>Chordata</taxon>
        <taxon>Tunicata</taxon>
        <taxon>Appendicularia</taxon>
        <taxon>Copelata</taxon>
        <taxon>Oikopleuridae</taxon>
        <taxon>Oikopleura</taxon>
    </lineage>
</organism>
<gene>
    <name evidence="1" type="ORF">GSOID_T00028326001</name>
</gene>
<reference evidence="1" key="1">
    <citation type="journal article" date="2010" name="Science">
        <title>Plasticity of animal genome architecture unmasked by rapid evolution of a pelagic tunicate.</title>
        <authorList>
            <person name="Denoeud F."/>
            <person name="Henriet S."/>
            <person name="Mungpakdee S."/>
            <person name="Aury J.M."/>
            <person name="Da Silva C."/>
            <person name="Brinkmann H."/>
            <person name="Mikhaleva J."/>
            <person name="Olsen L.C."/>
            <person name="Jubin C."/>
            <person name="Canestro C."/>
            <person name="Bouquet J.M."/>
            <person name="Danks G."/>
            <person name="Poulain J."/>
            <person name="Campsteijn C."/>
            <person name="Adamski M."/>
            <person name="Cross I."/>
            <person name="Yadetie F."/>
            <person name="Muffato M."/>
            <person name="Louis A."/>
            <person name="Butcher S."/>
            <person name="Tsagkogeorga G."/>
            <person name="Konrad A."/>
            <person name="Singh S."/>
            <person name="Jensen M.F."/>
            <person name="Cong E.H."/>
            <person name="Eikeseth-Otteraa H."/>
            <person name="Noel B."/>
            <person name="Anthouard V."/>
            <person name="Porcel B.M."/>
            <person name="Kachouri-Lafond R."/>
            <person name="Nishino A."/>
            <person name="Ugolini M."/>
            <person name="Chourrout P."/>
            <person name="Nishida H."/>
            <person name="Aasland R."/>
            <person name="Huzurbazar S."/>
            <person name="Westhof E."/>
            <person name="Delsuc F."/>
            <person name="Lehrach H."/>
            <person name="Reinhardt R."/>
            <person name="Weissenbach J."/>
            <person name="Roy S.W."/>
            <person name="Artiguenave F."/>
            <person name="Postlethwait J.H."/>
            <person name="Manak J.R."/>
            <person name="Thompson E.M."/>
            <person name="Jaillon O."/>
            <person name="Du Pasquier L."/>
            <person name="Boudinot P."/>
            <person name="Liberles D.A."/>
            <person name="Volff J.N."/>
            <person name="Philippe H."/>
            <person name="Lenhard B."/>
            <person name="Roest Crollius H."/>
            <person name="Wincker P."/>
            <person name="Chourrout D."/>
        </authorList>
    </citation>
    <scope>NUCLEOTIDE SEQUENCE [LARGE SCALE GENOMIC DNA]</scope>
</reference>
<proteinExistence type="predicted"/>
<sequence>MFVSNDEFTILSRRVDRLEHHVSKIASRIDSIVNKIETFDKQKSRESSARSDLFSNLGQQ</sequence>
<evidence type="ECO:0000313" key="1">
    <source>
        <dbReference type="EMBL" id="CBY35856.1"/>
    </source>
</evidence>
<dbReference type="AlphaFoldDB" id="E4YK45"/>
<dbReference type="Gene3D" id="1.20.5.340">
    <property type="match status" value="1"/>
</dbReference>
<accession>E4YK45</accession>
<name>E4YK45_OIKDI</name>
<protein>
    <submittedName>
        <fullName evidence="1">Uncharacterized protein</fullName>
    </submittedName>
</protein>
<dbReference type="EMBL" id="FN654688">
    <property type="protein sequence ID" value="CBY35856.1"/>
    <property type="molecule type" value="Genomic_DNA"/>
</dbReference>